<evidence type="ECO:0000256" key="14">
    <source>
        <dbReference type="ARBA" id="ARBA00031019"/>
    </source>
</evidence>
<comment type="subcellular location">
    <subcellularLocation>
        <location evidence="1">Mitochondrion membrane</location>
        <topology evidence="1">Multi-pass membrane protein</topology>
    </subcellularLocation>
</comment>
<dbReference type="GO" id="GO:0031966">
    <property type="term" value="C:mitochondrial membrane"/>
    <property type="evidence" value="ECO:0007669"/>
    <property type="project" value="UniProtKB-SubCell"/>
</dbReference>
<feature type="transmembrane region" description="Helical" evidence="16">
    <location>
        <begin position="73"/>
        <end position="92"/>
    </location>
</feature>
<evidence type="ECO:0000256" key="3">
    <source>
        <dbReference type="ARBA" id="ARBA00012944"/>
    </source>
</evidence>
<evidence type="ECO:0000256" key="12">
    <source>
        <dbReference type="ARBA" id="ARBA00023128"/>
    </source>
</evidence>
<dbReference type="EMBL" id="MK672882">
    <property type="protein sequence ID" value="QCE31845.1"/>
    <property type="molecule type" value="Genomic_DNA"/>
</dbReference>
<keyword evidence="7 16" id="KW-0812">Transmembrane</keyword>
<reference evidence="17" key="2">
    <citation type="submission" date="2019-03" db="EMBL/GenBank/DDBJ databases">
        <authorList>
            <person name="Zhang D."/>
            <person name="Gao J."/>
            <person name="Li M."/>
            <person name="Yuan J."/>
            <person name="Liang J."/>
            <person name="Yang H."/>
            <person name="Bu W."/>
        </authorList>
    </citation>
    <scope>NUCLEOTIDE SEQUENCE</scope>
</reference>
<feature type="transmembrane region" description="Helical" evidence="16">
    <location>
        <begin position="128"/>
        <end position="149"/>
    </location>
</feature>
<evidence type="ECO:0000256" key="7">
    <source>
        <dbReference type="ARBA" id="ARBA00022692"/>
    </source>
</evidence>
<dbReference type="AlphaFoldDB" id="A0A4D6P2G3"/>
<comment type="similarity">
    <text evidence="2">Belongs to the complex I subunit 6 family.</text>
</comment>
<accession>A0A4D6P2G3</accession>
<evidence type="ECO:0000256" key="15">
    <source>
        <dbReference type="ARBA" id="ARBA00049551"/>
    </source>
</evidence>
<dbReference type="EC" id="7.1.1.2" evidence="3"/>
<keyword evidence="9" id="KW-0249">Electron transport</keyword>
<dbReference type="PANTHER" id="PTHR11435">
    <property type="entry name" value="NADH UBIQUINONE OXIDOREDUCTASE SUBUNIT ND6"/>
    <property type="match status" value="1"/>
</dbReference>
<gene>
    <name evidence="17" type="primary">ND6</name>
</gene>
<evidence type="ECO:0000256" key="1">
    <source>
        <dbReference type="ARBA" id="ARBA00004225"/>
    </source>
</evidence>
<evidence type="ECO:0000256" key="13">
    <source>
        <dbReference type="ARBA" id="ARBA00023136"/>
    </source>
</evidence>
<keyword evidence="6" id="KW-0679">Respiratory chain</keyword>
<feature type="transmembrane region" description="Helical" evidence="16">
    <location>
        <begin position="39"/>
        <end position="61"/>
    </location>
</feature>
<evidence type="ECO:0000313" key="17">
    <source>
        <dbReference type="EMBL" id="QCE31845.1"/>
    </source>
</evidence>
<organism evidence="17">
    <name type="scientific">Tetraphleps aterrimus</name>
    <dbReference type="NCBI Taxonomy" id="452413"/>
    <lineage>
        <taxon>Eukaryota</taxon>
        <taxon>Metazoa</taxon>
        <taxon>Ecdysozoa</taxon>
        <taxon>Arthropoda</taxon>
        <taxon>Hexapoda</taxon>
        <taxon>Insecta</taxon>
        <taxon>Pterygota</taxon>
        <taxon>Neoptera</taxon>
        <taxon>Paraneoptera</taxon>
        <taxon>Hemiptera</taxon>
        <taxon>Heteroptera</taxon>
        <taxon>Panheteroptera</taxon>
        <taxon>Cimicomorpha</taxon>
        <taxon>Anthocoridae</taxon>
        <taxon>Anthocorinae</taxon>
        <taxon>Tetraphleps</taxon>
    </lineage>
</organism>
<protein>
    <recommendedName>
        <fullName evidence="4">NADH-ubiquinone oxidoreductase chain 6</fullName>
        <ecNumber evidence="3">7.1.1.2</ecNumber>
    </recommendedName>
    <alternativeName>
        <fullName evidence="14">NADH dehydrogenase subunit 6</fullName>
    </alternativeName>
</protein>
<proteinExistence type="inferred from homology"/>
<geneLocation type="mitochondrion" evidence="17"/>
<keyword evidence="10 16" id="KW-1133">Transmembrane helix</keyword>
<evidence type="ECO:0000256" key="11">
    <source>
        <dbReference type="ARBA" id="ARBA00023027"/>
    </source>
</evidence>
<evidence type="ECO:0000256" key="5">
    <source>
        <dbReference type="ARBA" id="ARBA00022448"/>
    </source>
</evidence>
<evidence type="ECO:0000256" key="9">
    <source>
        <dbReference type="ARBA" id="ARBA00022982"/>
    </source>
</evidence>
<keyword evidence="5" id="KW-0813">Transport</keyword>
<keyword evidence="13 16" id="KW-0472">Membrane</keyword>
<comment type="catalytic activity">
    <reaction evidence="15">
        <text>a ubiquinone + NADH + 5 H(+)(in) = a ubiquinol + NAD(+) + 4 H(+)(out)</text>
        <dbReference type="Rhea" id="RHEA:29091"/>
        <dbReference type="Rhea" id="RHEA-COMP:9565"/>
        <dbReference type="Rhea" id="RHEA-COMP:9566"/>
        <dbReference type="ChEBI" id="CHEBI:15378"/>
        <dbReference type="ChEBI" id="CHEBI:16389"/>
        <dbReference type="ChEBI" id="CHEBI:17976"/>
        <dbReference type="ChEBI" id="CHEBI:57540"/>
        <dbReference type="ChEBI" id="CHEBI:57945"/>
        <dbReference type="EC" id="7.1.1.2"/>
    </reaction>
</comment>
<evidence type="ECO:0000256" key="6">
    <source>
        <dbReference type="ARBA" id="ARBA00022660"/>
    </source>
</evidence>
<keyword evidence="12 17" id="KW-0496">Mitochondrion</keyword>
<dbReference type="PANTHER" id="PTHR11435:SF1">
    <property type="entry name" value="NADH-UBIQUINONE OXIDOREDUCTASE CHAIN 6"/>
    <property type="match status" value="1"/>
</dbReference>
<reference evidence="17" key="1">
    <citation type="journal article" date="2019" name="Int. J. Biol. Macromol.">
        <title>The complete mitochondrial genome of Tetraphleps aterrimus (Hemiptera: Anthocoridae): Genomic comparisons and phylogenetic analysis of Cimicomorpha.</title>
        <authorList>
            <person name="Zhang D.L."/>
            <person name="Gao J."/>
            <person name="Li M."/>
            <person name="Yuan J."/>
            <person name="Liang J."/>
            <person name="Yang H."/>
            <person name="Bu W."/>
        </authorList>
    </citation>
    <scope>NUCLEOTIDE SEQUENCE</scope>
</reference>
<keyword evidence="11" id="KW-0520">NAD</keyword>
<evidence type="ECO:0000256" key="4">
    <source>
        <dbReference type="ARBA" id="ARBA00021095"/>
    </source>
</evidence>
<keyword evidence="8" id="KW-1278">Translocase</keyword>
<evidence type="ECO:0000256" key="10">
    <source>
        <dbReference type="ARBA" id="ARBA00022989"/>
    </source>
</evidence>
<evidence type="ECO:0000256" key="2">
    <source>
        <dbReference type="ARBA" id="ARBA00005698"/>
    </source>
</evidence>
<evidence type="ECO:0000256" key="16">
    <source>
        <dbReference type="SAM" id="Phobius"/>
    </source>
</evidence>
<name>A0A4D6P2G3_9HEMI</name>
<sequence length="160" mass="18615">MMMILSVMMLWMKHPLSMGLMLIMQTVISAMISGSMMNSFWTSYMLFIVMMSGSLVLFIYMSSIASNEKFNTNMKMMTTTPILMVMTLIIMIKKEDIANNNKMMLTETKTMMYEQTKMMMNMFSNQSMMMTIMMVLYLLITMIVVTHNVNIQEGPMRQKS</sequence>
<evidence type="ECO:0000256" key="8">
    <source>
        <dbReference type="ARBA" id="ARBA00022967"/>
    </source>
</evidence>
<dbReference type="InterPro" id="IPR050269">
    <property type="entry name" value="ComplexI_Subunit6"/>
</dbReference>
<dbReference type="GO" id="GO:0008137">
    <property type="term" value="F:NADH dehydrogenase (ubiquinone) activity"/>
    <property type="evidence" value="ECO:0007669"/>
    <property type="project" value="UniProtKB-EC"/>
</dbReference>